<name>A0A6A2YB45_HIBSY</name>
<dbReference type="GO" id="GO:0005681">
    <property type="term" value="C:spliceosomal complex"/>
    <property type="evidence" value="ECO:0007669"/>
    <property type="project" value="InterPro"/>
</dbReference>
<dbReference type="EMBL" id="VEPZ02001458">
    <property type="protein sequence ID" value="KAE8671849.1"/>
    <property type="molecule type" value="Genomic_DNA"/>
</dbReference>
<evidence type="ECO:0000313" key="3">
    <source>
        <dbReference type="Proteomes" id="UP000436088"/>
    </source>
</evidence>
<dbReference type="Proteomes" id="UP000436088">
    <property type="component" value="Unassembled WGS sequence"/>
</dbReference>
<feature type="compositionally biased region" description="Basic and acidic residues" evidence="1">
    <location>
        <begin position="122"/>
        <end position="134"/>
    </location>
</feature>
<feature type="region of interest" description="Disordered" evidence="1">
    <location>
        <begin position="122"/>
        <end position="176"/>
    </location>
</feature>
<feature type="compositionally biased region" description="Basic and acidic residues" evidence="1">
    <location>
        <begin position="155"/>
        <end position="176"/>
    </location>
</feature>
<organism evidence="2 3">
    <name type="scientific">Hibiscus syriacus</name>
    <name type="common">Rose of Sharon</name>
    <dbReference type="NCBI Taxonomy" id="106335"/>
    <lineage>
        <taxon>Eukaryota</taxon>
        <taxon>Viridiplantae</taxon>
        <taxon>Streptophyta</taxon>
        <taxon>Embryophyta</taxon>
        <taxon>Tracheophyta</taxon>
        <taxon>Spermatophyta</taxon>
        <taxon>Magnoliopsida</taxon>
        <taxon>eudicotyledons</taxon>
        <taxon>Gunneridae</taxon>
        <taxon>Pentapetalae</taxon>
        <taxon>rosids</taxon>
        <taxon>malvids</taxon>
        <taxon>Malvales</taxon>
        <taxon>Malvaceae</taxon>
        <taxon>Malvoideae</taxon>
        <taxon>Hibiscus</taxon>
    </lineage>
</organism>
<gene>
    <name evidence="2" type="ORF">F3Y22_tig00111881pilonHSYRG00023</name>
</gene>
<dbReference type="PANTHER" id="PTHR12096">
    <property type="entry name" value="NUCLEAR PROTEIN SKIP-RELATED"/>
    <property type="match status" value="1"/>
</dbReference>
<evidence type="ECO:0000256" key="1">
    <source>
        <dbReference type="SAM" id="MobiDB-lite"/>
    </source>
</evidence>
<sequence>MWFPYRIVPILHRGSLKKRYDAGITLRPQFSTIAKPVPPYLKRARFVPRKDEDFRDGGAFPEIHIAQYPLDMGREKGAKPGSKILPVTVHAHGNLAYDAIVKQNENAKKIVYSQKALKGRTKEQELRAKARSERTGTVAPSTAVPMSSDISAMDTDSRMDYEPVRERERESERDMPKELKIEREEQLQRENTGDVMYDQGLFNQEKGMDSGFATSMNNSRWLNNSFKTDLVTRLLRLSMNRIHFSRCEVLLETTLDIAAADPGTPAGALGTPEVAPGAMTFQ</sequence>
<comment type="caution">
    <text evidence="2">The sequence shown here is derived from an EMBL/GenBank/DDBJ whole genome shotgun (WGS) entry which is preliminary data.</text>
</comment>
<proteinExistence type="predicted"/>
<feature type="compositionally biased region" description="Polar residues" evidence="1">
    <location>
        <begin position="138"/>
        <end position="150"/>
    </location>
</feature>
<accession>A0A6A2YB45</accession>
<dbReference type="GO" id="GO:0000398">
    <property type="term" value="P:mRNA splicing, via spliceosome"/>
    <property type="evidence" value="ECO:0007669"/>
    <property type="project" value="InterPro"/>
</dbReference>
<evidence type="ECO:0000313" key="2">
    <source>
        <dbReference type="EMBL" id="KAE8671849.1"/>
    </source>
</evidence>
<dbReference type="InterPro" id="IPR017862">
    <property type="entry name" value="SKI-int_prot_SKIP"/>
</dbReference>
<protein>
    <submittedName>
        <fullName evidence="2">Uncharacterized protein</fullName>
    </submittedName>
</protein>
<dbReference type="AlphaFoldDB" id="A0A6A2YB45"/>
<keyword evidence="3" id="KW-1185">Reference proteome</keyword>
<reference evidence="2" key="1">
    <citation type="submission" date="2019-09" db="EMBL/GenBank/DDBJ databases">
        <title>Draft genome information of white flower Hibiscus syriacus.</title>
        <authorList>
            <person name="Kim Y.-M."/>
        </authorList>
    </citation>
    <scope>NUCLEOTIDE SEQUENCE [LARGE SCALE GENOMIC DNA]</scope>
    <source>
        <strain evidence="2">YM2019G1</strain>
    </source>
</reference>